<dbReference type="Pfam" id="PF13086">
    <property type="entry name" value="AAA_11"/>
    <property type="match status" value="2"/>
</dbReference>
<keyword evidence="3" id="KW-0943">RNA-mediated gene silencing</keyword>
<dbReference type="CDD" id="cd18808">
    <property type="entry name" value="SF1_C_Upf1"/>
    <property type="match status" value="1"/>
</dbReference>
<dbReference type="Proteomes" id="UP000319731">
    <property type="component" value="Unassembled WGS sequence"/>
</dbReference>
<dbReference type="InterPro" id="IPR047187">
    <property type="entry name" value="SF1_C_Upf1"/>
</dbReference>
<evidence type="ECO:0000256" key="4">
    <source>
        <dbReference type="SAM" id="MobiDB-lite"/>
    </source>
</evidence>
<dbReference type="AlphaFoldDB" id="A0A507C4F5"/>
<dbReference type="GO" id="GO:0031047">
    <property type="term" value="P:regulatory ncRNA-mediated gene silencing"/>
    <property type="evidence" value="ECO:0007669"/>
    <property type="project" value="UniProtKB-KW"/>
</dbReference>
<proteinExistence type="predicted"/>
<dbReference type="InterPro" id="IPR027417">
    <property type="entry name" value="P-loop_NTPase"/>
</dbReference>
<dbReference type="GeneID" id="42005671"/>
<dbReference type="PANTHER" id="PTHR45418">
    <property type="entry name" value="CANCER/TESTIS ANTIGEN 55"/>
    <property type="match status" value="1"/>
</dbReference>
<name>A0A507C4F5_9FUNG</name>
<evidence type="ECO:0000256" key="1">
    <source>
        <dbReference type="ARBA" id="ARBA00004496"/>
    </source>
</evidence>
<feature type="compositionally biased region" description="Acidic residues" evidence="4">
    <location>
        <begin position="1006"/>
        <end position="1025"/>
    </location>
</feature>
<feature type="domain" description="DNA2/NAM7 helicase helicase" evidence="5">
    <location>
        <begin position="428"/>
        <end position="525"/>
    </location>
</feature>
<feature type="compositionally biased region" description="Polar residues" evidence="4">
    <location>
        <begin position="1027"/>
        <end position="1037"/>
    </location>
</feature>
<evidence type="ECO:0000256" key="3">
    <source>
        <dbReference type="ARBA" id="ARBA00023158"/>
    </source>
</evidence>
<comment type="subcellular location">
    <subcellularLocation>
        <location evidence="1">Cytoplasm</location>
    </subcellularLocation>
</comment>
<dbReference type="EMBL" id="QEAO01000030">
    <property type="protein sequence ID" value="TPX32413.1"/>
    <property type="molecule type" value="Genomic_DNA"/>
</dbReference>
<organism evidence="7 8">
    <name type="scientific">Synchytrium microbalum</name>
    <dbReference type="NCBI Taxonomy" id="1806994"/>
    <lineage>
        <taxon>Eukaryota</taxon>
        <taxon>Fungi</taxon>
        <taxon>Fungi incertae sedis</taxon>
        <taxon>Chytridiomycota</taxon>
        <taxon>Chytridiomycota incertae sedis</taxon>
        <taxon>Chytridiomycetes</taxon>
        <taxon>Synchytriales</taxon>
        <taxon>Synchytriaceae</taxon>
        <taxon>Synchytrium</taxon>
    </lineage>
</organism>
<dbReference type="Pfam" id="PF13087">
    <property type="entry name" value="AAA_12"/>
    <property type="match status" value="1"/>
</dbReference>
<sequence length="1037" mass="116414">MQASSSNKNGDDAEQDALSDLIQKLNEPHDKLGRDLLCSSIQQILSKSSKYSVETQSGIELKDGQLHFGVFETDSSTNSSPTKPKTITLKNNYKSEVNINAIAIIPSTNIFSLSKTPHPPPGLHAKTLLQGKSSIDISVSCSIPTTIGTHSGWLLVVCTRRNDAMPTKPIIFAKPLLVVLRGERFECDPYAPSFVPKHMKALNKLPAYDVWGTPLASPNFLLYQSTWTPALLPPRAESFHTPDQSAINNMPLSIPNYTKSYWDLLWTEINERTKEMDLYAIYETKINVGPNKVSPEYYEVSVPGLTQSAPHLMPGDLVVVRKYSNFDQMQYCFFIQAALRAKSAIIFKPIPNIPWFETESETYNIQFRPASEMLRWAGRSLLMIDNQSQIHSNIADQFRKWLMPEPSDGIRKEGRLGSPLRLPLYNPQLNFEQQKAIQAVVEGNYGSVPYVIWGPPGTGKTATITEAIIQIVNGNPSTRILACAPSGSAADTIATRLAKYLTLAQMFRLNSPHRGEAEVPDTLRMYCHSENGFFSLPPFAKLIQHRVIVCTCHEAGLLVNAGITNFRLSEVSYLYNYYGNQSFPHLHPLELLKLNTHFSHLFIDEAAQATEPETLISLSVVSPYYPPILPTGASPTFKLEPARPAKIVLCGDHCQLGPLLKSDEAKPKLGISWLERLMNLDFYKRHPNARQQRHVSASPLSDSSRIDLSNSPDMSLQDVVPPFANLIRNYRSHPTQLMVPSYLFYGDTLEPCGNKKVIEMFLDHPILPNKQVPIVFYGIEDNDTGDIEGWNWYNEAELGQLVKTVKRLVFGEDGLSPEVHVGPTDIGVISPFREQVRRIRQALRQEKLRDVNVGTVEDYQGKEFKVILISTVRSQHRFLSGDVDRDIGLVHFRKRLNVAITRAMALLVVIGNPHLLGYDVNWTSFMSFVYRHGCFEGCLPPLRVLSFSRDTEISRLEKAWLHFHSLQKSNPKEWLGSGGMGVAELNKKFIGLDFDEHAVYDHQVEQGEDEEEEEEDDGIEVEIGSDDASTVSIEISD</sequence>
<protein>
    <submittedName>
        <fullName evidence="7">Uncharacterized protein</fullName>
    </submittedName>
</protein>
<dbReference type="SUPFAM" id="SSF52540">
    <property type="entry name" value="P-loop containing nucleoside triphosphate hydrolases"/>
    <property type="match status" value="1"/>
</dbReference>
<feature type="domain" description="DNA2/NAM7 helicase-like C-terminal" evidence="6">
    <location>
        <begin position="725"/>
        <end position="913"/>
    </location>
</feature>
<feature type="domain" description="DNA2/NAM7 helicase helicase" evidence="5">
    <location>
        <begin position="593"/>
        <end position="662"/>
    </location>
</feature>
<gene>
    <name evidence="7" type="ORF">SmJEL517_g04446</name>
</gene>
<keyword evidence="2" id="KW-0963">Cytoplasm</keyword>
<evidence type="ECO:0000259" key="5">
    <source>
        <dbReference type="Pfam" id="PF13086"/>
    </source>
</evidence>
<dbReference type="CDD" id="cd18038">
    <property type="entry name" value="DEXXQc_Helz-like"/>
    <property type="match status" value="1"/>
</dbReference>
<dbReference type="InterPro" id="IPR026122">
    <property type="entry name" value="MOV-10/SDE3_DEXXQ/H-box"/>
</dbReference>
<dbReference type="GO" id="GO:0003723">
    <property type="term" value="F:RNA binding"/>
    <property type="evidence" value="ECO:0007669"/>
    <property type="project" value="InterPro"/>
</dbReference>
<dbReference type="STRING" id="1806994.A0A507C4F5"/>
<keyword evidence="8" id="KW-1185">Reference proteome</keyword>
<feature type="region of interest" description="Disordered" evidence="4">
    <location>
        <begin position="1003"/>
        <end position="1037"/>
    </location>
</feature>
<dbReference type="RefSeq" id="XP_031023621.1">
    <property type="nucleotide sequence ID" value="XM_031170374.1"/>
</dbReference>
<dbReference type="OrthoDB" id="6513042at2759"/>
<dbReference type="PANTHER" id="PTHR45418:SF1">
    <property type="entry name" value="CANCER_TESTIS ANTIGEN 55"/>
    <property type="match status" value="1"/>
</dbReference>
<comment type="caution">
    <text evidence="7">The sequence shown here is derived from an EMBL/GenBank/DDBJ whole genome shotgun (WGS) entry which is preliminary data.</text>
</comment>
<reference evidence="7 8" key="1">
    <citation type="journal article" date="2019" name="Sci. Rep.">
        <title>Comparative genomics of chytrid fungi reveal insights into the obligate biotrophic and pathogenic lifestyle of Synchytrium endobioticum.</title>
        <authorList>
            <person name="van de Vossenberg B.T.L.H."/>
            <person name="Warris S."/>
            <person name="Nguyen H.D.T."/>
            <person name="van Gent-Pelzer M.P.E."/>
            <person name="Joly D.L."/>
            <person name="van de Geest H.C."/>
            <person name="Bonants P.J.M."/>
            <person name="Smith D.S."/>
            <person name="Levesque C.A."/>
            <person name="van der Lee T.A.J."/>
        </authorList>
    </citation>
    <scope>NUCLEOTIDE SEQUENCE [LARGE SCALE GENOMIC DNA]</scope>
    <source>
        <strain evidence="7 8">JEL517</strain>
    </source>
</reference>
<evidence type="ECO:0000313" key="8">
    <source>
        <dbReference type="Proteomes" id="UP000319731"/>
    </source>
</evidence>
<evidence type="ECO:0000259" key="6">
    <source>
        <dbReference type="Pfam" id="PF13087"/>
    </source>
</evidence>
<dbReference type="GO" id="GO:0032574">
    <property type="term" value="F:5'-3' RNA helicase activity"/>
    <property type="evidence" value="ECO:0007669"/>
    <property type="project" value="InterPro"/>
</dbReference>
<dbReference type="Gene3D" id="3.40.50.300">
    <property type="entry name" value="P-loop containing nucleotide triphosphate hydrolases"/>
    <property type="match status" value="2"/>
</dbReference>
<dbReference type="InterPro" id="IPR041679">
    <property type="entry name" value="DNA2/NAM7-like_C"/>
</dbReference>
<accession>A0A507C4F5</accession>
<dbReference type="GO" id="GO:0005737">
    <property type="term" value="C:cytoplasm"/>
    <property type="evidence" value="ECO:0007669"/>
    <property type="project" value="UniProtKB-SubCell"/>
</dbReference>
<evidence type="ECO:0000313" key="7">
    <source>
        <dbReference type="EMBL" id="TPX32413.1"/>
    </source>
</evidence>
<dbReference type="InterPro" id="IPR041677">
    <property type="entry name" value="DNA2/NAM7_AAA_11"/>
</dbReference>
<evidence type="ECO:0000256" key="2">
    <source>
        <dbReference type="ARBA" id="ARBA00022490"/>
    </source>
</evidence>